<evidence type="ECO:0000256" key="1">
    <source>
        <dbReference type="ARBA" id="ARBA00022485"/>
    </source>
</evidence>
<sequence length="234" mass="25277">MDSSLSALDERITGCRACPRLVAWREEVARTKRPAFADWTYWGRPVPGFGPPDARLLVIGLAPAAHGGNRTGRMFTGDRSGDVLYAALHAVGLASQPTSVSADDGLELYGVRVTAPVHCAPPANKPTPEERDTCRPWLVQELRLLRPSLRCVVALGGFGWQAALTALDEAGWSIPRPRPAFGHGARVALEGLDLFGCFHVSQRNTFTGRLTSEMLREVLRTAAVTAGLPVTELQ</sequence>
<dbReference type="InterPro" id="IPR005122">
    <property type="entry name" value="Uracil-DNA_glycosylase-like"/>
</dbReference>
<dbReference type="InterPro" id="IPR036895">
    <property type="entry name" value="Uracil-DNA_glycosylase-like_sf"/>
</dbReference>
<dbReference type="Pfam" id="PF03167">
    <property type="entry name" value="UDG"/>
    <property type="match status" value="1"/>
</dbReference>
<keyword evidence="1" id="KW-0004">4Fe-4S</keyword>
<evidence type="ECO:0000259" key="10">
    <source>
        <dbReference type="SMART" id="SM00986"/>
    </source>
</evidence>
<keyword evidence="12" id="KW-1185">Reference proteome</keyword>
<comment type="caution">
    <text evidence="11">The sequence shown here is derived from an EMBL/GenBank/DDBJ whole genome shotgun (WGS) entry which is preliminary data.</text>
</comment>
<evidence type="ECO:0000256" key="2">
    <source>
        <dbReference type="ARBA" id="ARBA00022723"/>
    </source>
</evidence>
<dbReference type="PANTHER" id="PTHR33693">
    <property type="entry name" value="TYPE-5 URACIL-DNA GLYCOSYLASE"/>
    <property type="match status" value="1"/>
</dbReference>
<evidence type="ECO:0000256" key="9">
    <source>
        <dbReference type="ARBA" id="ARBA00023887"/>
    </source>
</evidence>
<dbReference type="SMART" id="SM00987">
    <property type="entry name" value="UreE_C"/>
    <property type="match status" value="1"/>
</dbReference>
<proteinExistence type="inferred from homology"/>
<evidence type="ECO:0000256" key="4">
    <source>
        <dbReference type="ARBA" id="ARBA00022801"/>
    </source>
</evidence>
<protein>
    <recommendedName>
        <fullName evidence="9">Type-5 uracil-DNA glycosylase</fullName>
    </recommendedName>
</protein>
<keyword evidence="4" id="KW-0378">Hydrolase</keyword>
<dbReference type="RefSeq" id="WP_252421870.1">
    <property type="nucleotide sequence ID" value="NZ_JAMWMR010000002.1"/>
</dbReference>
<evidence type="ECO:0000256" key="7">
    <source>
        <dbReference type="ARBA" id="ARBA00023204"/>
    </source>
</evidence>
<feature type="domain" description="Uracil-DNA glycosylase-like" evidence="10">
    <location>
        <begin position="47"/>
        <end position="219"/>
    </location>
</feature>
<evidence type="ECO:0000256" key="8">
    <source>
        <dbReference type="ARBA" id="ARBA00023779"/>
    </source>
</evidence>
<dbReference type="PANTHER" id="PTHR33693:SF3">
    <property type="entry name" value="TYPE-5 URACIL-DNA GLYCOSYLASE"/>
    <property type="match status" value="1"/>
</dbReference>
<evidence type="ECO:0000256" key="3">
    <source>
        <dbReference type="ARBA" id="ARBA00022763"/>
    </source>
</evidence>
<keyword evidence="7" id="KW-0234">DNA repair</keyword>
<dbReference type="Gene3D" id="3.40.470.10">
    <property type="entry name" value="Uracil-DNA glycosylase-like domain"/>
    <property type="match status" value="1"/>
</dbReference>
<dbReference type="Proteomes" id="UP001523219">
    <property type="component" value="Unassembled WGS sequence"/>
</dbReference>
<dbReference type="SMART" id="SM00986">
    <property type="entry name" value="UDG"/>
    <property type="match status" value="1"/>
</dbReference>
<name>A0ABT0Z8Y6_9ACTN</name>
<dbReference type="EMBL" id="JAMWMR010000002">
    <property type="protein sequence ID" value="MCN9239702.1"/>
    <property type="molecule type" value="Genomic_DNA"/>
</dbReference>
<keyword evidence="5" id="KW-0408">Iron</keyword>
<accession>A0ABT0Z8Y6</accession>
<evidence type="ECO:0000313" key="12">
    <source>
        <dbReference type="Proteomes" id="UP001523219"/>
    </source>
</evidence>
<keyword evidence="2" id="KW-0479">Metal-binding</keyword>
<dbReference type="CDD" id="cd10031">
    <property type="entry name" value="UDG-F5_TTUDGB_like"/>
    <property type="match status" value="1"/>
</dbReference>
<evidence type="ECO:0000313" key="11">
    <source>
        <dbReference type="EMBL" id="MCN9239702.1"/>
    </source>
</evidence>
<dbReference type="InterPro" id="IPR044147">
    <property type="entry name" value="UdgB-like"/>
</dbReference>
<gene>
    <name evidence="11" type="ORF">NGF19_02705</name>
</gene>
<keyword evidence="6" id="KW-0411">Iron-sulfur</keyword>
<organism evidence="11 12">
    <name type="scientific">Streptomyces macrolidinus</name>
    <dbReference type="NCBI Taxonomy" id="2952607"/>
    <lineage>
        <taxon>Bacteria</taxon>
        <taxon>Bacillati</taxon>
        <taxon>Actinomycetota</taxon>
        <taxon>Actinomycetes</taxon>
        <taxon>Kitasatosporales</taxon>
        <taxon>Streptomycetaceae</taxon>
        <taxon>Streptomyces</taxon>
    </lineage>
</organism>
<evidence type="ECO:0000256" key="6">
    <source>
        <dbReference type="ARBA" id="ARBA00023014"/>
    </source>
</evidence>
<keyword evidence="3" id="KW-0227">DNA damage</keyword>
<reference evidence="11 12" key="1">
    <citation type="submission" date="2022-05" db="EMBL/GenBank/DDBJ databases">
        <title>Streptomyces sp. nov. RY43-2 isolated from soil of a peat swamp forest.</title>
        <authorList>
            <person name="Kanchanasin P."/>
            <person name="Tanasupawat S."/>
            <person name="Phongsopitanun W."/>
        </authorList>
    </citation>
    <scope>NUCLEOTIDE SEQUENCE [LARGE SCALE GENOMIC DNA]</scope>
    <source>
        <strain evidence="11 12">RY43-2</strain>
    </source>
</reference>
<dbReference type="SUPFAM" id="SSF52141">
    <property type="entry name" value="Uracil-DNA glycosylase-like"/>
    <property type="match status" value="1"/>
</dbReference>
<comment type="similarity">
    <text evidence="8">Belongs to the uracil-DNA glycosylase (UDG) superfamily. Type 5 (UDGb) family.</text>
</comment>
<dbReference type="InterPro" id="IPR051536">
    <property type="entry name" value="UDG_Type-4/5"/>
</dbReference>
<evidence type="ECO:0000256" key="5">
    <source>
        <dbReference type="ARBA" id="ARBA00023004"/>
    </source>
</evidence>